<dbReference type="Proteomes" id="UP000006038">
    <property type="component" value="Chromosome 6"/>
</dbReference>
<keyword evidence="3 9" id="KW-0863">Zinc-finger</keyword>
<evidence type="ECO:0000256" key="3">
    <source>
        <dbReference type="ARBA" id="ARBA00022771"/>
    </source>
</evidence>
<dbReference type="PANTHER" id="PTHR31251">
    <property type="entry name" value="SQUAMOSA PROMOTER-BINDING-LIKE PROTEIN 4"/>
    <property type="match status" value="1"/>
</dbReference>
<evidence type="ECO:0000313" key="11">
    <source>
        <dbReference type="EnsemblPlants" id="OB06G31550.1"/>
    </source>
</evidence>
<evidence type="ECO:0000256" key="6">
    <source>
        <dbReference type="ARBA" id="ARBA00023125"/>
    </source>
</evidence>
<evidence type="ECO:0000256" key="4">
    <source>
        <dbReference type="ARBA" id="ARBA00022833"/>
    </source>
</evidence>
<dbReference type="eggNOG" id="ENOG502SKF7">
    <property type="taxonomic scope" value="Eukaryota"/>
</dbReference>
<dbReference type="SUPFAM" id="SSF103612">
    <property type="entry name" value="SBT domain"/>
    <property type="match status" value="1"/>
</dbReference>
<evidence type="ECO:0000256" key="5">
    <source>
        <dbReference type="ARBA" id="ARBA00023015"/>
    </source>
</evidence>
<dbReference type="PANTHER" id="PTHR31251:SF209">
    <property type="entry name" value="SQUAMOSA PROMOTER-BINDING-LIKE PROTEIN 13"/>
    <property type="match status" value="1"/>
</dbReference>
<dbReference type="Pfam" id="PF03110">
    <property type="entry name" value="SBP"/>
    <property type="match status" value="1"/>
</dbReference>
<reference evidence="11" key="2">
    <citation type="submission" date="2013-04" db="UniProtKB">
        <authorList>
            <consortium name="EnsemblPlants"/>
        </authorList>
    </citation>
    <scope>IDENTIFICATION</scope>
</reference>
<keyword evidence="2" id="KW-0479">Metal-binding</keyword>
<dbReference type="GO" id="GO:0005634">
    <property type="term" value="C:nucleus"/>
    <property type="evidence" value="ECO:0007669"/>
    <property type="project" value="UniProtKB-SubCell"/>
</dbReference>
<dbReference type="InterPro" id="IPR004333">
    <property type="entry name" value="SBP_dom"/>
</dbReference>
<evidence type="ECO:0000256" key="1">
    <source>
        <dbReference type="ARBA" id="ARBA00004123"/>
    </source>
</evidence>
<dbReference type="HOGENOM" id="CLU_026055_0_0_1"/>
<dbReference type="EnsemblPlants" id="OB06G31550.1">
    <property type="protein sequence ID" value="OB06G31550.1"/>
    <property type="gene ID" value="OB06G31550"/>
</dbReference>
<evidence type="ECO:0000256" key="7">
    <source>
        <dbReference type="ARBA" id="ARBA00023163"/>
    </source>
</evidence>
<organism evidence="11">
    <name type="scientific">Oryza brachyantha</name>
    <name type="common">malo sina</name>
    <dbReference type="NCBI Taxonomy" id="4533"/>
    <lineage>
        <taxon>Eukaryota</taxon>
        <taxon>Viridiplantae</taxon>
        <taxon>Streptophyta</taxon>
        <taxon>Embryophyta</taxon>
        <taxon>Tracheophyta</taxon>
        <taxon>Spermatophyta</taxon>
        <taxon>Magnoliopsida</taxon>
        <taxon>Liliopsida</taxon>
        <taxon>Poales</taxon>
        <taxon>Poaceae</taxon>
        <taxon>BOP clade</taxon>
        <taxon>Oryzoideae</taxon>
        <taxon>Oryzeae</taxon>
        <taxon>Oryzinae</taxon>
        <taxon>Oryza</taxon>
    </lineage>
</organism>
<protein>
    <recommendedName>
        <fullName evidence="10">SBP-type domain-containing protein</fullName>
    </recommendedName>
</protein>
<proteinExistence type="predicted"/>
<evidence type="ECO:0000256" key="9">
    <source>
        <dbReference type="PROSITE-ProRule" id="PRU00470"/>
    </source>
</evidence>
<keyword evidence="4" id="KW-0862">Zinc</keyword>
<keyword evidence="12" id="KW-1185">Reference proteome</keyword>
<sequence>MAVFVWVKARCQVEGCGLELGGFKEYYRKHRVCEPHTKCLRVVVAGQDRRFCQQCSRDSLALPDLRRFHAPSEFDQEKRSCRRRLSDHNARRRKPQTDVFAFGSGTLRQSVFDDRQQISFTWNKAPFNHANTTPSSSWTSDLQLSQVMDTSKRSRKSGADSASIRLSNAFPTLCHDTNQLLPRKGADASETASKLDGALDVQRALSLLSASSWGLTDPGHQTSSIIQFTNSNQNTRLPGVPNEGNSNVPFWVDGQPQALEPQVFQFTMDTGNTNTVFPDLERIKPAYESTLFGVNQIR</sequence>
<accession>J3MGL1</accession>
<dbReference type="STRING" id="4533.J3MGL1"/>
<dbReference type="GO" id="GO:0008270">
    <property type="term" value="F:zinc ion binding"/>
    <property type="evidence" value="ECO:0007669"/>
    <property type="project" value="UniProtKB-KW"/>
</dbReference>
<feature type="domain" description="SBP-type" evidence="10">
    <location>
        <begin position="8"/>
        <end position="95"/>
    </location>
</feature>
<evidence type="ECO:0000256" key="2">
    <source>
        <dbReference type="ARBA" id="ARBA00022723"/>
    </source>
</evidence>
<dbReference type="Gene3D" id="4.10.1100.10">
    <property type="entry name" value="Transcription factor, SBP-box domain"/>
    <property type="match status" value="1"/>
</dbReference>
<name>J3MGL1_ORYBR</name>
<dbReference type="AlphaFoldDB" id="J3MGL1"/>
<dbReference type="OMA" id="FNHANTT"/>
<dbReference type="GO" id="GO:0003677">
    <property type="term" value="F:DNA binding"/>
    <property type="evidence" value="ECO:0007669"/>
    <property type="project" value="UniProtKB-KW"/>
</dbReference>
<keyword evidence="8" id="KW-0539">Nucleus</keyword>
<reference evidence="11" key="1">
    <citation type="journal article" date="2013" name="Nat. Commun.">
        <title>Whole-genome sequencing of Oryza brachyantha reveals mechanisms underlying Oryza genome evolution.</title>
        <authorList>
            <person name="Chen J."/>
            <person name="Huang Q."/>
            <person name="Gao D."/>
            <person name="Wang J."/>
            <person name="Lang Y."/>
            <person name="Liu T."/>
            <person name="Li B."/>
            <person name="Bai Z."/>
            <person name="Luis Goicoechea J."/>
            <person name="Liang C."/>
            <person name="Chen C."/>
            <person name="Zhang W."/>
            <person name="Sun S."/>
            <person name="Liao Y."/>
            <person name="Zhang X."/>
            <person name="Yang L."/>
            <person name="Song C."/>
            <person name="Wang M."/>
            <person name="Shi J."/>
            <person name="Liu G."/>
            <person name="Liu J."/>
            <person name="Zhou H."/>
            <person name="Zhou W."/>
            <person name="Yu Q."/>
            <person name="An N."/>
            <person name="Chen Y."/>
            <person name="Cai Q."/>
            <person name="Wang B."/>
            <person name="Liu B."/>
            <person name="Min J."/>
            <person name="Huang Y."/>
            <person name="Wu H."/>
            <person name="Li Z."/>
            <person name="Zhang Y."/>
            <person name="Yin Y."/>
            <person name="Song W."/>
            <person name="Jiang J."/>
            <person name="Jackson S.A."/>
            <person name="Wing R.A."/>
            <person name="Wang J."/>
            <person name="Chen M."/>
        </authorList>
    </citation>
    <scope>NUCLEOTIDE SEQUENCE [LARGE SCALE GENOMIC DNA]</scope>
    <source>
        <strain evidence="11">cv. IRGC 101232</strain>
    </source>
</reference>
<dbReference type="PROSITE" id="PS51141">
    <property type="entry name" value="ZF_SBP"/>
    <property type="match status" value="1"/>
</dbReference>
<dbReference type="InterPro" id="IPR044817">
    <property type="entry name" value="SBP-like"/>
</dbReference>
<keyword evidence="6" id="KW-0238">DNA-binding</keyword>
<dbReference type="InterPro" id="IPR036893">
    <property type="entry name" value="SBP_sf"/>
</dbReference>
<evidence type="ECO:0000259" key="10">
    <source>
        <dbReference type="PROSITE" id="PS51141"/>
    </source>
</evidence>
<dbReference type="Gramene" id="OB06G31550.1">
    <property type="protein sequence ID" value="OB06G31550.1"/>
    <property type="gene ID" value="OB06G31550"/>
</dbReference>
<keyword evidence="5" id="KW-0805">Transcription regulation</keyword>
<keyword evidence="7" id="KW-0804">Transcription</keyword>
<evidence type="ECO:0000256" key="8">
    <source>
        <dbReference type="ARBA" id="ARBA00023242"/>
    </source>
</evidence>
<evidence type="ECO:0000313" key="12">
    <source>
        <dbReference type="Proteomes" id="UP000006038"/>
    </source>
</evidence>
<comment type="subcellular location">
    <subcellularLocation>
        <location evidence="1">Nucleus</location>
    </subcellularLocation>
</comment>